<reference evidence="15" key="1">
    <citation type="submission" date="2025-08" db="UniProtKB">
        <authorList>
            <consortium name="RefSeq"/>
        </authorList>
    </citation>
    <scope>IDENTIFICATION</scope>
</reference>
<dbReference type="PROSITE" id="PS50026">
    <property type="entry name" value="EGF_3"/>
    <property type="match status" value="1"/>
</dbReference>
<dbReference type="RefSeq" id="XP_072806341.1">
    <property type="nucleotide sequence ID" value="XM_072950240.1"/>
</dbReference>
<protein>
    <submittedName>
        <fullName evidence="15">A disintegrin and metallopeptidase domain 3-like isoform X1</fullName>
    </submittedName>
</protein>
<evidence type="ECO:0000256" key="9">
    <source>
        <dbReference type="SAM" id="Phobius"/>
    </source>
</evidence>
<dbReference type="PROSITE" id="PS50215">
    <property type="entry name" value="ADAM_MEPRO"/>
    <property type="match status" value="1"/>
</dbReference>
<dbReference type="PANTHER" id="PTHR11905">
    <property type="entry name" value="ADAM A DISINTEGRIN AND METALLOPROTEASE DOMAIN"/>
    <property type="match status" value="1"/>
</dbReference>
<evidence type="ECO:0000313" key="14">
    <source>
        <dbReference type="Proteomes" id="UP001652581"/>
    </source>
</evidence>
<evidence type="ECO:0000256" key="6">
    <source>
        <dbReference type="PROSITE-ProRule" id="PRU00068"/>
    </source>
</evidence>
<keyword evidence="2 9" id="KW-0812">Transmembrane</keyword>
<feature type="transmembrane region" description="Helical" evidence="9">
    <location>
        <begin position="691"/>
        <end position="710"/>
    </location>
</feature>
<dbReference type="Proteomes" id="UP001652581">
    <property type="component" value="Chromosome 26"/>
</dbReference>
<feature type="domain" description="EGF-like" evidence="11">
    <location>
        <begin position="620"/>
        <end position="654"/>
    </location>
</feature>
<evidence type="ECO:0000256" key="2">
    <source>
        <dbReference type="ARBA" id="ARBA00022692"/>
    </source>
</evidence>
<dbReference type="Gene3D" id="3.40.390.10">
    <property type="entry name" value="Collagenase (Catalytic Domain)"/>
    <property type="match status" value="1"/>
</dbReference>
<dbReference type="SMART" id="SM00608">
    <property type="entry name" value="ACR"/>
    <property type="match status" value="1"/>
</dbReference>
<dbReference type="PROSITE" id="PS50214">
    <property type="entry name" value="DISINTEGRIN_2"/>
    <property type="match status" value="1"/>
</dbReference>
<dbReference type="SMART" id="SM00050">
    <property type="entry name" value="DISIN"/>
    <property type="match status" value="1"/>
</dbReference>
<evidence type="ECO:0000259" key="13">
    <source>
        <dbReference type="PROSITE" id="PS50215"/>
    </source>
</evidence>
<evidence type="ECO:0000256" key="5">
    <source>
        <dbReference type="ARBA" id="ARBA00023157"/>
    </source>
</evidence>
<dbReference type="Pfam" id="PF08516">
    <property type="entry name" value="ADAM_CR"/>
    <property type="match status" value="1"/>
</dbReference>
<evidence type="ECO:0000256" key="1">
    <source>
        <dbReference type="ARBA" id="ARBA00004167"/>
    </source>
</evidence>
<dbReference type="InterPro" id="IPR036436">
    <property type="entry name" value="Disintegrin_dom_sf"/>
</dbReference>
<evidence type="ECO:0000259" key="11">
    <source>
        <dbReference type="PROSITE" id="PS50026"/>
    </source>
</evidence>
<dbReference type="InterPro" id="IPR001762">
    <property type="entry name" value="Disintegrin_dom"/>
</dbReference>
<keyword evidence="7" id="KW-0245">EGF-like domain</keyword>
<dbReference type="Pfam" id="PF00200">
    <property type="entry name" value="Disintegrin"/>
    <property type="match status" value="1"/>
</dbReference>
<keyword evidence="5 7" id="KW-1015">Disulfide bond</keyword>
<dbReference type="Gene3D" id="4.10.70.10">
    <property type="entry name" value="Disintegrin domain"/>
    <property type="match status" value="1"/>
</dbReference>
<evidence type="ECO:0000313" key="15">
    <source>
        <dbReference type="RefSeq" id="XP_072806341.1"/>
    </source>
</evidence>
<feature type="disulfide bond" evidence="6">
    <location>
        <begin position="455"/>
        <end position="475"/>
    </location>
</feature>
<sequence length="743" mass="82258">MLSLLLLFSGLGRLTATSHQSETSLLQIIVPQKIGSNSSADGDSETQVTYAIKIDRKIYTLHLEKQSFLDSHFLVYSYNKSGALYPESSLIKGHCFYQGFATEIPKSIVTLSTCSGLSGLLQFENVSYGIEPLEYSSTYEHMLYQIKDNKIDVSSIPEDYSTSQVVDQSYKILVKSEKKSDVLLKSILKIQVIMDKALYDYMGSEVAVAAQKIVHVFSLINTMFSQLKVTVMLTSLELWSDQNKISTNGDANELLHRFVAWKEKFLFQRSHDMAYLLIYRDDPNYVGATYHGMACDPKFAAGIALYPKMITLEAFSVVMAQLLGINLGLAYNNDIYTCYCPASTCIMNPEAIRSRGVKFFSSCSVDEFKHIVSQPEFECLQNQTVPKVVPQGRVGVCGNGILEPPEQCDCGVDAHCSHIKCCDPVNCALKPMATCGTGPCCDKKTCHVFSRGKLCRKSTDLCDFPEYCNGRSEFCVPDVKAADLELCNNKTAYCFEGTCRDPDQQCAQLFGKFAKAGTDICMQEVNMHADNFGNCNAAFCPLGHVLCGKLVCTWTRTEVVPFKNFDTQYAYVDGLVCISASLRNLTPVLLPVDYTYVLNGTMCGPNRFCERGSCRTIENKRALCISQEKCKGHGVCNTLNNCHCDAGYAPPNCSERPSSPGGSIDDGFWSADDKSADFLVNRHGASRKNGLLISFYVFLPFLILIAVIAFKWNKMKIFWNKEGTVSGGSISEDSSSNSSQSYS</sequence>
<dbReference type="GeneID" id="102544841"/>
<dbReference type="PROSITE" id="PS01186">
    <property type="entry name" value="EGF_2"/>
    <property type="match status" value="1"/>
</dbReference>
<feature type="domain" description="Peptidase M12B" evidence="13">
    <location>
        <begin position="186"/>
        <end position="384"/>
    </location>
</feature>
<feature type="disulfide bond" evidence="8">
    <location>
        <begin position="340"/>
        <end position="345"/>
    </location>
</feature>
<dbReference type="InterPro" id="IPR024079">
    <property type="entry name" value="MetalloPept_cat_dom_sf"/>
</dbReference>
<keyword evidence="14" id="KW-1185">Reference proteome</keyword>
<evidence type="ECO:0000256" key="7">
    <source>
        <dbReference type="PROSITE-ProRule" id="PRU00076"/>
    </source>
</evidence>
<comment type="subcellular location">
    <subcellularLocation>
        <location evidence="1">Membrane</location>
        <topology evidence="1">Single-pass membrane protein</topology>
    </subcellularLocation>
</comment>
<feature type="chain" id="PRO_5046766352" evidence="10">
    <location>
        <begin position="17"/>
        <end position="743"/>
    </location>
</feature>
<dbReference type="SUPFAM" id="SSF57552">
    <property type="entry name" value="Blood coagulation inhibitor (disintegrin)"/>
    <property type="match status" value="1"/>
</dbReference>
<feature type="domain" description="Disintegrin" evidence="12">
    <location>
        <begin position="394"/>
        <end position="483"/>
    </location>
</feature>
<dbReference type="Pfam" id="PF01421">
    <property type="entry name" value="Reprolysin"/>
    <property type="match status" value="1"/>
</dbReference>
<evidence type="ECO:0000259" key="12">
    <source>
        <dbReference type="PROSITE" id="PS50214"/>
    </source>
</evidence>
<dbReference type="InterPro" id="IPR006586">
    <property type="entry name" value="ADAM_Cys-rich"/>
</dbReference>
<evidence type="ECO:0000256" key="10">
    <source>
        <dbReference type="SAM" id="SignalP"/>
    </source>
</evidence>
<dbReference type="CDD" id="cd04269">
    <property type="entry name" value="ZnMc_adamalysin_II_like"/>
    <property type="match status" value="1"/>
</dbReference>
<keyword evidence="10" id="KW-0732">Signal</keyword>
<feature type="signal peptide" evidence="10">
    <location>
        <begin position="1"/>
        <end position="16"/>
    </location>
</feature>
<evidence type="ECO:0000256" key="3">
    <source>
        <dbReference type="ARBA" id="ARBA00022989"/>
    </source>
</evidence>
<keyword evidence="3 9" id="KW-1133">Transmembrane helix</keyword>
<comment type="caution">
    <text evidence="7">Lacks conserved residue(s) required for the propagation of feature annotation.</text>
</comment>
<accession>A0ABM5CCI7</accession>
<keyword evidence="4 9" id="KW-0472">Membrane</keyword>
<evidence type="ECO:0000256" key="8">
    <source>
        <dbReference type="PROSITE-ProRule" id="PRU00276"/>
    </source>
</evidence>
<proteinExistence type="predicted"/>
<feature type="disulfide bond" evidence="7">
    <location>
        <begin position="644"/>
        <end position="653"/>
    </location>
</feature>
<organism evidence="14 15">
    <name type="scientific">Vicugna pacos</name>
    <name type="common">Alpaca</name>
    <name type="synonym">Lama pacos</name>
    <dbReference type="NCBI Taxonomy" id="30538"/>
    <lineage>
        <taxon>Eukaryota</taxon>
        <taxon>Metazoa</taxon>
        <taxon>Chordata</taxon>
        <taxon>Craniata</taxon>
        <taxon>Vertebrata</taxon>
        <taxon>Euteleostomi</taxon>
        <taxon>Mammalia</taxon>
        <taxon>Eutheria</taxon>
        <taxon>Laurasiatheria</taxon>
        <taxon>Artiodactyla</taxon>
        <taxon>Tylopoda</taxon>
        <taxon>Camelidae</taxon>
        <taxon>Vicugna</taxon>
    </lineage>
</organism>
<dbReference type="SUPFAM" id="SSF55486">
    <property type="entry name" value="Metalloproteases ('zincins'), catalytic domain"/>
    <property type="match status" value="1"/>
</dbReference>
<dbReference type="InterPro" id="IPR034027">
    <property type="entry name" value="Reprolysin_adamalysin"/>
</dbReference>
<dbReference type="InterPro" id="IPR000742">
    <property type="entry name" value="EGF"/>
</dbReference>
<dbReference type="Pfam" id="PF01562">
    <property type="entry name" value="Pep_M12B_propep"/>
    <property type="match status" value="1"/>
</dbReference>
<dbReference type="InterPro" id="IPR002870">
    <property type="entry name" value="Peptidase_M12B_N"/>
</dbReference>
<dbReference type="InterPro" id="IPR001590">
    <property type="entry name" value="Peptidase_M12B"/>
</dbReference>
<gene>
    <name evidence="15" type="primary">LOC102544841</name>
</gene>
<name>A0ABM5CCI7_VICPA</name>
<dbReference type="PANTHER" id="PTHR11905:SF26">
    <property type="entry name" value="A DISINTEGRIN AND METALLOPEPTIDASE DOMAIN 3"/>
    <property type="match status" value="1"/>
</dbReference>
<evidence type="ECO:0000256" key="4">
    <source>
        <dbReference type="ARBA" id="ARBA00023136"/>
    </source>
</evidence>